<reference evidence="3" key="1">
    <citation type="submission" date="2014-11" db="EMBL/GenBank/DDBJ databases">
        <authorList>
            <person name="Otto D Thomas"/>
            <person name="Naeem Raeece"/>
        </authorList>
    </citation>
    <scope>NUCLEOTIDE SEQUENCE</scope>
</reference>
<organism evidence="3">
    <name type="scientific">Chromera velia CCMP2878</name>
    <dbReference type="NCBI Taxonomy" id="1169474"/>
    <lineage>
        <taxon>Eukaryota</taxon>
        <taxon>Sar</taxon>
        <taxon>Alveolata</taxon>
        <taxon>Colpodellida</taxon>
        <taxon>Chromeraceae</taxon>
        <taxon>Chromera</taxon>
    </lineage>
</organism>
<dbReference type="EMBL" id="CDMZ01005699">
    <property type="protein sequence ID" value="CEM53475.1"/>
    <property type="molecule type" value="Genomic_DNA"/>
</dbReference>
<feature type="transmembrane region" description="Helical" evidence="2">
    <location>
        <begin position="65"/>
        <end position="85"/>
    </location>
</feature>
<gene>
    <name evidence="3" type="ORF">Cvel_1996</name>
</gene>
<dbReference type="AlphaFoldDB" id="A0A0G4I8V5"/>
<keyword evidence="2" id="KW-0472">Membrane</keyword>
<keyword evidence="2" id="KW-0812">Transmembrane</keyword>
<keyword evidence="2" id="KW-1133">Transmembrane helix</keyword>
<dbReference type="PANTHER" id="PTHR11319">
    <property type="entry name" value="G PROTEIN-COUPLED RECEPTOR-RELATED"/>
    <property type="match status" value="1"/>
</dbReference>
<feature type="region of interest" description="Disordered" evidence="1">
    <location>
        <begin position="127"/>
        <end position="150"/>
    </location>
</feature>
<sequence>MFDTYRVSFPNWVDRKALFPYPGFPSITDVLSFECLLEGHIRRAGYSDDDEVMLLLRLSNTVKPIASLIFLSIFCSVSIATIALVQRRREAQAIKREMQRKSGGSGGSSRRILRLDPKERAEIQRMVTMRKKEGDNAEPEGGVDRDRDAPGSVSVAQARQLERLMLRRQANARIFDLFRYKIVVGPGESFFGTLARNVSADLVPVFIVTYFLMLDGTVEELLALIRCKPLGTGLERRLDEAPSITCDSALYTKWVWVAATGLVVIGLLIPLLLAVAMARGARTLRGLRAREKEGDFRRRFGFLMQGYDWQFVFWELVIVGRKVLTQMTLAYYPGDEPVMRLYQVTVLAVFCLLAQLRVQPFSRQSNGILNSLEDHALATWVISLALFECVYAVKQTDEVNFFIALIAIIVNLVFIVRAGWVIVSGHAFAFYAVLVELEEAEDPEEVIPEFYIRYPVLLCLPLFRVLARPVKALSDSFPVPVVTLSEENPTAAFVTRMENAGMSGRKRGGYKSKQELGSE</sequence>
<evidence type="ECO:0000313" key="3">
    <source>
        <dbReference type="EMBL" id="CEM53475.1"/>
    </source>
</evidence>
<dbReference type="VEuPathDB" id="CryptoDB:Cvel_1996"/>
<evidence type="ECO:0000256" key="1">
    <source>
        <dbReference type="SAM" id="MobiDB-lite"/>
    </source>
</evidence>
<evidence type="ECO:0008006" key="4">
    <source>
        <dbReference type="Google" id="ProtNLM"/>
    </source>
</evidence>
<dbReference type="PhylomeDB" id="A0A0G4I8V5"/>
<name>A0A0G4I8V5_9ALVE</name>
<feature type="transmembrane region" description="Helical" evidence="2">
    <location>
        <begin position="198"/>
        <end position="214"/>
    </location>
</feature>
<feature type="transmembrane region" description="Helical" evidence="2">
    <location>
        <begin position="399"/>
        <end position="423"/>
    </location>
</feature>
<accession>A0A0G4I8V5</accession>
<evidence type="ECO:0000256" key="2">
    <source>
        <dbReference type="SAM" id="Phobius"/>
    </source>
</evidence>
<feature type="transmembrane region" description="Helical" evidence="2">
    <location>
        <begin position="254"/>
        <end position="278"/>
    </location>
</feature>
<protein>
    <recommendedName>
        <fullName evidence="4">TRP C-terminal domain-containing protein</fullName>
    </recommendedName>
</protein>
<proteinExistence type="predicted"/>
<dbReference type="PANTHER" id="PTHR11319:SF35">
    <property type="entry name" value="OUTER MEMBRANE PROTEIN PMPC-RELATED"/>
    <property type="match status" value="1"/>
</dbReference>